<reference evidence="2" key="2">
    <citation type="submission" date="2019-06" db="EMBL/GenBank/DDBJ databases">
        <title>Genomics analysis of Aphanomyces spp. identifies a new class of oomycete effector associated with host adaptation.</title>
        <authorList>
            <person name="Gaulin E."/>
        </authorList>
    </citation>
    <scope>NUCLEOTIDE SEQUENCE</scope>
    <source>
        <strain evidence="2">CBS 578.67</strain>
    </source>
</reference>
<reference evidence="3 4" key="1">
    <citation type="submission" date="2019-03" db="EMBL/GenBank/DDBJ databases">
        <authorList>
            <person name="Gaulin E."/>
            <person name="Dumas B."/>
        </authorList>
    </citation>
    <scope>NUCLEOTIDE SEQUENCE [LARGE SCALE GENOMIC DNA]</scope>
    <source>
        <strain evidence="3">CBS 568.67</strain>
    </source>
</reference>
<dbReference type="AlphaFoldDB" id="A0A485LA16"/>
<accession>A0A485LA16</accession>
<gene>
    <name evidence="3" type="primary">Aste57867_17650</name>
    <name evidence="2" type="ORF">As57867_017589</name>
    <name evidence="3" type="ORF">ASTE57867_17650</name>
</gene>
<evidence type="ECO:0000313" key="2">
    <source>
        <dbReference type="EMBL" id="KAF0691038.1"/>
    </source>
</evidence>
<protein>
    <submittedName>
        <fullName evidence="3">Aste57867_17650 protein</fullName>
    </submittedName>
</protein>
<dbReference type="InterPro" id="IPR003673">
    <property type="entry name" value="CoA-Trfase_fam_III"/>
</dbReference>
<evidence type="ECO:0000313" key="3">
    <source>
        <dbReference type="EMBL" id="VFT94401.1"/>
    </source>
</evidence>
<proteinExistence type="inferred from homology"/>
<dbReference type="OrthoDB" id="5863171at2759"/>
<dbReference type="PANTHER" id="PTHR48228">
    <property type="entry name" value="SUCCINYL-COA--D-CITRAMALATE COA-TRANSFERASE"/>
    <property type="match status" value="1"/>
</dbReference>
<dbReference type="GO" id="GO:0003824">
    <property type="term" value="F:catalytic activity"/>
    <property type="evidence" value="ECO:0007669"/>
    <property type="project" value="InterPro"/>
</dbReference>
<dbReference type="InterPro" id="IPR050509">
    <property type="entry name" value="CoA-transferase_III"/>
</dbReference>
<evidence type="ECO:0000256" key="1">
    <source>
        <dbReference type="ARBA" id="ARBA00008383"/>
    </source>
</evidence>
<dbReference type="EMBL" id="VJMH01006219">
    <property type="protein sequence ID" value="KAF0691038.1"/>
    <property type="molecule type" value="Genomic_DNA"/>
</dbReference>
<keyword evidence="4" id="KW-1185">Reference proteome</keyword>
<dbReference type="EMBL" id="CAADRA010006240">
    <property type="protein sequence ID" value="VFT94401.1"/>
    <property type="molecule type" value="Genomic_DNA"/>
</dbReference>
<dbReference type="InterPro" id="IPR023606">
    <property type="entry name" value="CoA-Trfase_III_dom_1_sf"/>
</dbReference>
<dbReference type="Gene3D" id="3.40.50.10540">
    <property type="entry name" value="Crotonobetainyl-coa:carnitine coa-transferase, domain 1"/>
    <property type="match status" value="1"/>
</dbReference>
<evidence type="ECO:0000313" key="4">
    <source>
        <dbReference type="Proteomes" id="UP000332933"/>
    </source>
</evidence>
<organism evidence="3 4">
    <name type="scientific">Aphanomyces stellatus</name>
    <dbReference type="NCBI Taxonomy" id="120398"/>
    <lineage>
        <taxon>Eukaryota</taxon>
        <taxon>Sar</taxon>
        <taxon>Stramenopiles</taxon>
        <taxon>Oomycota</taxon>
        <taxon>Saprolegniomycetes</taxon>
        <taxon>Saprolegniales</taxon>
        <taxon>Verrucalvaceae</taxon>
        <taxon>Aphanomyces</taxon>
    </lineage>
</organism>
<sequence length="479" mass="51726">MEDLAEVARLWQHAGLPSSSLARLSLMGSPHYLPSAFRASSAATISIALSALAASEIYRLRTGHAHPVCLDRRDACIEFKSQDLFRPRTDQPPPETWDPLSGLYPTAGGGFIRLHANFPHHKAGLLHILNLPPSAARADIALALRHRDALEFEADATARGMCASACRTPDAWAAHPAGQHIQDTATRMQHVPFHIHAAPSTAHEDGISWTRTTSSPRNCLSGVRVLDLTRVLAGPIAGRTLASHGADVLWVTGPHLPSLPTVDGDTSRGKRTIQLDLRAAADVATIKQLVTSADVFIDAYRPGALDAFGLDAASLHALNPSLVVARVSAYGRTGPWANKRGFDSLVQAASGFNVTEAQHAGDATPKAMPVQALDHASGYFLAFAIMAALHRRDVTASTQNVAEVSLVWTAEWLRHLGTNKSHEAKLFSDEELIQASYQVEVGDHKASYAKRSPDMEPRPKFDYYPQGLCEGAPVWLPRV</sequence>
<dbReference type="PANTHER" id="PTHR48228:SF4">
    <property type="entry name" value="BLR3030 PROTEIN"/>
    <property type="match status" value="1"/>
</dbReference>
<dbReference type="SUPFAM" id="SSF89796">
    <property type="entry name" value="CoA-transferase family III (CaiB/BaiF)"/>
    <property type="match status" value="2"/>
</dbReference>
<name>A0A485LA16_9STRA</name>
<dbReference type="Proteomes" id="UP000332933">
    <property type="component" value="Unassembled WGS sequence"/>
</dbReference>
<comment type="similarity">
    <text evidence="1">Belongs to the CoA-transferase III family.</text>
</comment>
<dbReference type="Pfam" id="PF02515">
    <property type="entry name" value="CoA_transf_3"/>
    <property type="match status" value="1"/>
</dbReference>